<proteinExistence type="predicted"/>
<sequence>MMVPATLWAALPTPAMMIDAKGHVAAVNPAAEDFLNLSARSLIGRPLLERLHINAEMEQVMARVIATQSSIVINDIEMTTGARAPEPCRLQFAPIQDQETLLLLIFPLEIADKVGRAAAAKSAAKSAIGMAEMLAHEIKNPLAGISGAAQLLAMNLSVEDRELSDLIVLETRRIVKLLEQVEQFGNLRPPERSAVNIHDALARARQSALVGFARNVTIVQDYDPSLPDTFADSDQLMQVFLNLIKNAVEAGAKTIRLHTFYDLSLRLRRQDGTDSPLALQVEITDDGRGISPDIAQNIFEPFVSGRENGTGLGLALASKIVLDHDGRIAVDAAPGRTTFRLSLPLAPKKVKG</sequence>
<dbReference type="InterPro" id="IPR000014">
    <property type="entry name" value="PAS"/>
</dbReference>
<evidence type="ECO:0000256" key="1">
    <source>
        <dbReference type="ARBA" id="ARBA00000085"/>
    </source>
</evidence>
<keyword evidence="12" id="KW-1185">Reference proteome</keyword>
<dbReference type="EMBL" id="CP039964">
    <property type="protein sequence ID" value="QCO54814.1"/>
    <property type="molecule type" value="Genomic_DNA"/>
</dbReference>
<dbReference type="InterPro" id="IPR003594">
    <property type="entry name" value="HATPase_dom"/>
</dbReference>
<dbReference type="SUPFAM" id="SSF55874">
    <property type="entry name" value="ATPase domain of HSP90 chaperone/DNA topoisomerase II/histidine kinase"/>
    <property type="match status" value="1"/>
</dbReference>
<dbReference type="Gene3D" id="3.30.565.10">
    <property type="entry name" value="Histidine kinase-like ATPase, C-terminal domain"/>
    <property type="match status" value="1"/>
</dbReference>
<dbReference type="PRINTS" id="PR00344">
    <property type="entry name" value="BCTRLSENSOR"/>
</dbReference>
<feature type="domain" description="Histidine kinase" evidence="9">
    <location>
        <begin position="133"/>
        <end position="347"/>
    </location>
</feature>
<dbReference type="GO" id="GO:0006355">
    <property type="term" value="P:regulation of DNA-templated transcription"/>
    <property type="evidence" value="ECO:0007669"/>
    <property type="project" value="InterPro"/>
</dbReference>
<dbReference type="PROSITE" id="PS50109">
    <property type="entry name" value="HIS_KIN"/>
    <property type="match status" value="1"/>
</dbReference>
<evidence type="ECO:0000256" key="6">
    <source>
        <dbReference type="ARBA" id="ARBA00022777"/>
    </source>
</evidence>
<dbReference type="GO" id="GO:0005524">
    <property type="term" value="F:ATP binding"/>
    <property type="evidence" value="ECO:0007669"/>
    <property type="project" value="UniProtKB-KW"/>
</dbReference>
<dbReference type="CDD" id="cd00082">
    <property type="entry name" value="HisKA"/>
    <property type="match status" value="1"/>
</dbReference>
<accession>A0A4V1E0J1</accession>
<comment type="catalytic activity">
    <reaction evidence="1">
        <text>ATP + protein L-histidine = ADP + protein N-phospho-L-histidine.</text>
        <dbReference type="EC" id="2.7.13.3"/>
    </reaction>
</comment>
<keyword evidence="8" id="KW-0902">Two-component regulatory system</keyword>
<evidence type="ECO:0000256" key="8">
    <source>
        <dbReference type="ARBA" id="ARBA00023012"/>
    </source>
</evidence>
<dbReference type="KEGG" id="pseb:EOK75_02815"/>
<dbReference type="RefSeq" id="WP_137192483.1">
    <property type="nucleotide sequence ID" value="NZ_CP039964.1"/>
</dbReference>
<organism evidence="11 12">
    <name type="scientific">Pseudorhodobacter turbinis</name>
    <dbReference type="NCBI Taxonomy" id="2500533"/>
    <lineage>
        <taxon>Bacteria</taxon>
        <taxon>Pseudomonadati</taxon>
        <taxon>Pseudomonadota</taxon>
        <taxon>Alphaproteobacteria</taxon>
        <taxon>Rhodobacterales</taxon>
        <taxon>Paracoccaceae</taxon>
        <taxon>Pseudorhodobacter</taxon>
    </lineage>
</organism>
<dbReference type="PANTHER" id="PTHR43065:SF10">
    <property type="entry name" value="PEROXIDE STRESS-ACTIVATED HISTIDINE KINASE MAK3"/>
    <property type="match status" value="1"/>
</dbReference>
<dbReference type="SMART" id="SM00388">
    <property type="entry name" value="HisKA"/>
    <property type="match status" value="1"/>
</dbReference>
<feature type="domain" description="PAS" evidence="10">
    <location>
        <begin position="10"/>
        <end position="52"/>
    </location>
</feature>
<keyword evidence="6" id="KW-0418">Kinase</keyword>
<dbReference type="EC" id="2.7.13.3" evidence="2"/>
<evidence type="ECO:0000256" key="2">
    <source>
        <dbReference type="ARBA" id="ARBA00012438"/>
    </source>
</evidence>
<dbReference type="AlphaFoldDB" id="A0A4V1E0J1"/>
<protein>
    <recommendedName>
        <fullName evidence="2">histidine kinase</fullName>
        <ecNumber evidence="2">2.7.13.3</ecNumber>
    </recommendedName>
</protein>
<keyword evidence="5" id="KW-0547">Nucleotide-binding</keyword>
<dbReference type="OrthoDB" id="9789238at2"/>
<evidence type="ECO:0000259" key="10">
    <source>
        <dbReference type="PROSITE" id="PS50112"/>
    </source>
</evidence>
<dbReference type="InterPro" id="IPR003661">
    <property type="entry name" value="HisK_dim/P_dom"/>
</dbReference>
<dbReference type="CDD" id="cd00130">
    <property type="entry name" value="PAS"/>
    <property type="match status" value="1"/>
</dbReference>
<dbReference type="GO" id="GO:0000155">
    <property type="term" value="F:phosphorelay sensor kinase activity"/>
    <property type="evidence" value="ECO:0007669"/>
    <property type="project" value="InterPro"/>
</dbReference>
<dbReference type="InterPro" id="IPR035965">
    <property type="entry name" value="PAS-like_dom_sf"/>
</dbReference>
<dbReference type="Gene3D" id="3.30.450.20">
    <property type="entry name" value="PAS domain"/>
    <property type="match status" value="1"/>
</dbReference>
<dbReference type="PROSITE" id="PS50112">
    <property type="entry name" value="PAS"/>
    <property type="match status" value="1"/>
</dbReference>
<reference evidence="11 12" key="1">
    <citation type="submission" date="2019-05" db="EMBL/GenBank/DDBJ databases">
        <title>Pseudorhodobacter turbinis sp. nov., isolated from the gut of the Korean turban shell.</title>
        <authorList>
            <person name="Jeong Y.-S."/>
            <person name="Kang W.-R."/>
            <person name="Bae J.-W."/>
        </authorList>
    </citation>
    <scope>NUCLEOTIDE SEQUENCE [LARGE SCALE GENOMIC DNA]</scope>
    <source>
        <strain evidence="11 12">S12M18</strain>
    </source>
</reference>
<dbReference type="InterPro" id="IPR036890">
    <property type="entry name" value="HATPase_C_sf"/>
</dbReference>
<dbReference type="Pfam" id="PF00512">
    <property type="entry name" value="HisKA"/>
    <property type="match status" value="1"/>
</dbReference>
<evidence type="ECO:0000313" key="11">
    <source>
        <dbReference type="EMBL" id="QCO54814.1"/>
    </source>
</evidence>
<keyword evidence="7" id="KW-0067">ATP-binding</keyword>
<dbReference type="SUPFAM" id="SSF55785">
    <property type="entry name" value="PYP-like sensor domain (PAS domain)"/>
    <property type="match status" value="1"/>
</dbReference>
<dbReference type="InterPro" id="IPR004358">
    <property type="entry name" value="Sig_transdc_His_kin-like_C"/>
</dbReference>
<dbReference type="Proteomes" id="UP000298631">
    <property type="component" value="Chromosome"/>
</dbReference>
<evidence type="ECO:0000256" key="7">
    <source>
        <dbReference type="ARBA" id="ARBA00022840"/>
    </source>
</evidence>
<dbReference type="Pfam" id="PF00989">
    <property type="entry name" value="PAS"/>
    <property type="match status" value="1"/>
</dbReference>
<dbReference type="InterPro" id="IPR005467">
    <property type="entry name" value="His_kinase_dom"/>
</dbReference>
<dbReference type="InterPro" id="IPR036097">
    <property type="entry name" value="HisK_dim/P_sf"/>
</dbReference>
<dbReference type="Pfam" id="PF02518">
    <property type="entry name" value="HATPase_c"/>
    <property type="match status" value="1"/>
</dbReference>
<evidence type="ECO:0000313" key="12">
    <source>
        <dbReference type="Proteomes" id="UP000298631"/>
    </source>
</evidence>
<evidence type="ECO:0000256" key="5">
    <source>
        <dbReference type="ARBA" id="ARBA00022741"/>
    </source>
</evidence>
<dbReference type="SUPFAM" id="SSF47384">
    <property type="entry name" value="Homodimeric domain of signal transducing histidine kinase"/>
    <property type="match status" value="1"/>
</dbReference>
<dbReference type="PANTHER" id="PTHR43065">
    <property type="entry name" value="SENSOR HISTIDINE KINASE"/>
    <property type="match status" value="1"/>
</dbReference>
<gene>
    <name evidence="11" type="ORF">EOK75_02815</name>
</gene>
<evidence type="ECO:0000256" key="4">
    <source>
        <dbReference type="ARBA" id="ARBA00022679"/>
    </source>
</evidence>
<name>A0A4V1E0J1_9RHOB</name>
<keyword evidence="4" id="KW-0808">Transferase</keyword>
<dbReference type="SMART" id="SM00387">
    <property type="entry name" value="HATPase_c"/>
    <property type="match status" value="1"/>
</dbReference>
<dbReference type="Gene3D" id="1.10.287.130">
    <property type="match status" value="1"/>
</dbReference>
<dbReference type="InterPro" id="IPR013767">
    <property type="entry name" value="PAS_fold"/>
</dbReference>
<keyword evidence="3" id="KW-0597">Phosphoprotein</keyword>
<evidence type="ECO:0000259" key="9">
    <source>
        <dbReference type="PROSITE" id="PS50109"/>
    </source>
</evidence>
<evidence type="ECO:0000256" key="3">
    <source>
        <dbReference type="ARBA" id="ARBA00022553"/>
    </source>
</evidence>
<dbReference type="SMART" id="SM00091">
    <property type="entry name" value="PAS"/>
    <property type="match status" value="1"/>
</dbReference>